<evidence type="ECO:0000256" key="2">
    <source>
        <dbReference type="ARBA" id="ARBA00022670"/>
    </source>
</evidence>
<protein>
    <recommendedName>
        <fullName evidence="4">Ubiquitin-like protease family profile domain-containing protein</fullName>
    </recommendedName>
</protein>
<dbReference type="AlphaFoldDB" id="A0AAW1GQZ5"/>
<feature type="domain" description="Ubiquitin-like protease family profile" evidence="4">
    <location>
        <begin position="69"/>
        <end position="264"/>
    </location>
</feature>
<evidence type="ECO:0000256" key="1">
    <source>
        <dbReference type="ARBA" id="ARBA00005234"/>
    </source>
</evidence>
<evidence type="ECO:0000313" key="5">
    <source>
        <dbReference type="EMBL" id="KAK9665423.1"/>
    </source>
</evidence>
<accession>A0AAW1GQZ5</accession>
<dbReference type="Proteomes" id="UP001443914">
    <property type="component" value="Unassembled WGS sequence"/>
</dbReference>
<reference evidence="5" key="1">
    <citation type="submission" date="2024-03" db="EMBL/GenBank/DDBJ databases">
        <title>WGS assembly of Saponaria officinalis var. Norfolk2.</title>
        <authorList>
            <person name="Jenkins J."/>
            <person name="Shu S."/>
            <person name="Grimwood J."/>
            <person name="Barry K."/>
            <person name="Goodstein D."/>
            <person name="Schmutz J."/>
            <person name="Leebens-Mack J."/>
            <person name="Osbourn A."/>
        </authorList>
    </citation>
    <scope>NUCLEOTIDE SEQUENCE [LARGE SCALE GENOMIC DNA]</scope>
    <source>
        <strain evidence="5">JIC</strain>
    </source>
</reference>
<name>A0AAW1GQZ5_SAPOF</name>
<dbReference type="GO" id="GO:0006508">
    <property type="term" value="P:proteolysis"/>
    <property type="evidence" value="ECO:0007669"/>
    <property type="project" value="UniProtKB-KW"/>
</dbReference>
<comment type="similarity">
    <text evidence="1">Belongs to the peptidase C48 family.</text>
</comment>
<dbReference type="Gene3D" id="3.40.395.10">
    <property type="entry name" value="Adenoviral Proteinase, Chain A"/>
    <property type="match status" value="1"/>
</dbReference>
<organism evidence="5 6">
    <name type="scientific">Saponaria officinalis</name>
    <name type="common">Common soapwort</name>
    <name type="synonym">Lychnis saponaria</name>
    <dbReference type="NCBI Taxonomy" id="3572"/>
    <lineage>
        <taxon>Eukaryota</taxon>
        <taxon>Viridiplantae</taxon>
        <taxon>Streptophyta</taxon>
        <taxon>Embryophyta</taxon>
        <taxon>Tracheophyta</taxon>
        <taxon>Spermatophyta</taxon>
        <taxon>Magnoliopsida</taxon>
        <taxon>eudicotyledons</taxon>
        <taxon>Gunneridae</taxon>
        <taxon>Pentapetalae</taxon>
        <taxon>Caryophyllales</taxon>
        <taxon>Caryophyllaceae</taxon>
        <taxon>Caryophylleae</taxon>
        <taxon>Saponaria</taxon>
    </lineage>
</organism>
<keyword evidence="6" id="KW-1185">Reference proteome</keyword>
<dbReference type="InterPro" id="IPR003653">
    <property type="entry name" value="Peptidase_C48_C"/>
</dbReference>
<sequence length="387" mass="43898">MGIVPDNLGCSIYCGEPDPDRLFLTEVLSREKSMFDNVLLLKKDVMDYIFNKSEGMNKLETLVSYNDVYFIPRDDMWSLEPGVQVTNNVIDCWSLLLNHMMYSNTAPIKTSRCFFSLSHSITVRRILDAKEHGLVIDAYQEVFDTWDMWTAASISPFQLDSKLVFIPSLSNDRDHYSCACINFGSGQVEYLDNRYYGEEFQGTPYARLARFVADMMGDYMVSKGISKGEKVRGFPLVNMQFTWQGAAHSRNDCGVYTMLHMLLYCGDLFECFDPLELDRMQLYRAEIAATLVLSDINNVREAVLSCSSSFNKQKDQTGNSMTASEVFNTPGQSMRTKRTISCPIGISIPKRRRSMTPSSSVIKSRPRGRGMVSDSLCIVVLQTRQLS</sequence>
<dbReference type="GO" id="GO:0008234">
    <property type="term" value="F:cysteine-type peptidase activity"/>
    <property type="evidence" value="ECO:0007669"/>
    <property type="project" value="InterPro"/>
</dbReference>
<dbReference type="PROSITE" id="PS50600">
    <property type="entry name" value="ULP_PROTEASE"/>
    <property type="match status" value="1"/>
</dbReference>
<keyword evidence="2" id="KW-0645">Protease</keyword>
<proteinExistence type="inferred from homology"/>
<gene>
    <name evidence="5" type="ORF">RND81_14G111800</name>
</gene>
<comment type="caution">
    <text evidence="5">The sequence shown here is derived from an EMBL/GenBank/DDBJ whole genome shotgun (WGS) entry which is preliminary data.</text>
</comment>
<keyword evidence="3" id="KW-0378">Hydrolase</keyword>
<dbReference type="SUPFAM" id="SSF54001">
    <property type="entry name" value="Cysteine proteinases"/>
    <property type="match status" value="1"/>
</dbReference>
<evidence type="ECO:0000259" key="4">
    <source>
        <dbReference type="PROSITE" id="PS50600"/>
    </source>
</evidence>
<evidence type="ECO:0000313" key="6">
    <source>
        <dbReference type="Proteomes" id="UP001443914"/>
    </source>
</evidence>
<dbReference type="InterPro" id="IPR038765">
    <property type="entry name" value="Papain-like_cys_pep_sf"/>
</dbReference>
<evidence type="ECO:0000256" key="3">
    <source>
        <dbReference type="ARBA" id="ARBA00022801"/>
    </source>
</evidence>
<dbReference type="EMBL" id="JBDFQZ010000014">
    <property type="protein sequence ID" value="KAK9665423.1"/>
    <property type="molecule type" value="Genomic_DNA"/>
</dbReference>